<dbReference type="InterPro" id="IPR000719">
    <property type="entry name" value="Prot_kinase_dom"/>
</dbReference>
<keyword evidence="2" id="KW-0547">Nucleotide-binding</keyword>
<dbReference type="PANTHER" id="PTHR44329:SF288">
    <property type="entry name" value="MITOGEN-ACTIVATED PROTEIN KINASE KINASE KINASE 20"/>
    <property type="match status" value="1"/>
</dbReference>
<gene>
    <name evidence="6" type="ORF">RFULGI_LOCUS5687</name>
</gene>
<dbReference type="GO" id="GO:0005524">
    <property type="term" value="F:ATP binding"/>
    <property type="evidence" value="ECO:0007669"/>
    <property type="project" value="UniProtKB-KW"/>
</dbReference>
<organism evidence="6 7">
    <name type="scientific">Racocetra fulgida</name>
    <dbReference type="NCBI Taxonomy" id="60492"/>
    <lineage>
        <taxon>Eukaryota</taxon>
        <taxon>Fungi</taxon>
        <taxon>Fungi incertae sedis</taxon>
        <taxon>Mucoromycota</taxon>
        <taxon>Glomeromycotina</taxon>
        <taxon>Glomeromycetes</taxon>
        <taxon>Diversisporales</taxon>
        <taxon>Gigasporaceae</taxon>
        <taxon>Racocetra</taxon>
    </lineage>
</organism>
<keyword evidence="7" id="KW-1185">Reference proteome</keyword>
<dbReference type="EMBL" id="CAJVPZ010006733">
    <property type="protein sequence ID" value="CAG8577047.1"/>
    <property type="molecule type" value="Genomic_DNA"/>
</dbReference>
<sequence length="488" mass="57830">MDTISIDRNDFTEEIYYDILSLASAYAPYEYHEYEKNVKLLLEQNNLLNQEEKDYYKERLKNDIEACYEKDKIGERKMCKYSEETHYRYSDKYCEICIQQNFQKYLIKSENEIIDKFIQACLLESAIPPYIMQCIPIEQFEDIYFFAKGGFSKVYRATWNIGKIESWDDSKQEFIYHGKCNVVLKCLKNSENLGKTFLEEARNHIKIRSNTIVECFGITKLKDNSYALVLNYFHSGNLRDRLQNNFSMRIKDKLLYIQSLCESLYDIHRRDLIHKDLHSGNVLVDKTQCYITDFGFTGPVEDKFSFKLYGILPYLSPELLYGEKHTKASDVYSLGMLIWEIFNQITPFHYRAYDINLAHDICMGARPEITFNIPKNFQNLIQDCLNNDPHKRPNAKEIYNYVNREVIQFFANPNSYDQSSNEKVQKNMNKHILIRELHPLTLCTSQIIDFINSLRFSNLICEEKILTLNANQDSELEYYSDDYDIMKD</sequence>
<evidence type="ECO:0000256" key="3">
    <source>
        <dbReference type="ARBA" id="ARBA00022777"/>
    </source>
</evidence>
<keyword evidence="1" id="KW-0808">Transferase</keyword>
<evidence type="ECO:0000256" key="4">
    <source>
        <dbReference type="ARBA" id="ARBA00022840"/>
    </source>
</evidence>
<dbReference type="PANTHER" id="PTHR44329">
    <property type="entry name" value="SERINE/THREONINE-PROTEIN KINASE TNNI3K-RELATED"/>
    <property type="match status" value="1"/>
</dbReference>
<comment type="caution">
    <text evidence="6">The sequence shown here is derived from an EMBL/GenBank/DDBJ whole genome shotgun (WGS) entry which is preliminary data.</text>
</comment>
<feature type="domain" description="Protein kinase" evidence="5">
    <location>
        <begin position="140"/>
        <end position="410"/>
    </location>
</feature>
<dbReference type="Proteomes" id="UP000789396">
    <property type="component" value="Unassembled WGS sequence"/>
</dbReference>
<evidence type="ECO:0000313" key="7">
    <source>
        <dbReference type="Proteomes" id="UP000789396"/>
    </source>
</evidence>
<keyword evidence="3" id="KW-0418">Kinase</keyword>
<dbReference type="PRINTS" id="PR00109">
    <property type="entry name" value="TYRKINASE"/>
</dbReference>
<evidence type="ECO:0000313" key="6">
    <source>
        <dbReference type="EMBL" id="CAG8577047.1"/>
    </source>
</evidence>
<dbReference type="InterPro" id="IPR011009">
    <property type="entry name" value="Kinase-like_dom_sf"/>
</dbReference>
<dbReference type="Pfam" id="PF07714">
    <property type="entry name" value="PK_Tyr_Ser-Thr"/>
    <property type="match status" value="1"/>
</dbReference>
<dbReference type="AlphaFoldDB" id="A0A9N9BQ96"/>
<dbReference type="GO" id="GO:0004674">
    <property type="term" value="F:protein serine/threonine kinase activity"/>
    <property type="evidence" value="ECO:0007669"/>
    <property type="project" value="TreeGrafter"/>
</dbReference>
<dbReference type="Gene3D" id="1.10.510.10">
    <property type="entry name" value="Transferase(Phosphotransferase) domain 1"/>
    <property type="match status" value="1"/>
</dbReference>
<name>A0A9N9BQ96_9GLOM</name>
<evidence type="ECO:0000256" key="2">
    <source>
        <dbReference type="ARBA" id="ARBA00022741"/>
    </source>
</evidence>
<dbReference type="InterPro" id="IPR051681">
    <property type="entry name" value="Ser/Thr_Kinases-Pseudokinases"/>
</dbReference>
<keyword evidence="4" id="KW-0067">ATP-binding</keyword>
<dbReference type="OrthoDB" id="2343247at2759"/>
<proteinExistence type="predicted"/>
<reference evidence="6" key="1">
    <citation type="submission" date="2021-06" db="EMBL/GenBank/DDBJ databases">
        <authorList>
            <person name="Kallberg Y."/>
            <person name="Tangrot J."/>
            <person name="Rosling A."/>
        </authorList>
    </citation>
    <scope>NUCLEOTIDE SEQUENCE</scope>
    <source>
        <strain evidence="6">IN212</strain>
    </source>
</reference>
<dbReference type="PROSITE" id="PS50011">
    <property type="entry name" value="PROTEIN_KINASE_DOM"/>
    <property type="match status" value="1"/>
</dbReference>
<evidence type="ECO:0000259" key="5">
    <source>
        <dbReference type="PROSITE" id="PS50011"/>
    </source>
</evidence>
<dbReference type="InterPro" id="IPR001245">
    <property type="entry name" value="Ser-Thr/Tyr_kinase_cat_dom"/>
</dbReference>
<protein>
    <submittedName>
        <fullName evidence="6">2145_t:CDS:1</fullName>
    </submittedName>
</protein>
<evidence type="ECO:0000256" key="1">
    <source>
        <dbReference type="ARBA" id="ARBA00022679"/>
    </source>
</evidence>
<dbReference type="SUPFAM" id="SSF56112">
    <property type="entry name" value="Protein kinase-like (PK-like)"/>
    <property type="match status" value="1"/>
</dbReference>
<accession>A0A9N9BQ96</accession>